<reference evidence="2 3" key="1">
    <citation type="submission" date="2016-10" db="EMBL/GenBank/DDBJ databases">
        <authorList>
            <person name="de Groot N.N."/>
        </authorList>
    </citation>
    <scope>NUCLEOTIDE SEQUENCE [LARGE SCALE GENOMIC DNA]</scope>
    <source>
        <strain evidence="2 3">DSM 527</strain>
    </source>
</reference>
<name>A0A1G8DD20_CHIFI</name>
<proteinExistence type="predicted"/>
<dbReference type="AlphaFoldDB" id="A0A1G8DD20"/>
<feature type="compositionally biased region" description="Basic and acidic residues" evidence="1">
    <location>
        <begin position="99"/>
        <end position="129"/>
    </location>
</feature>
<organism evidence="2 3">
    <name type="scientific">Chitinophaga filiformis</name>
    <name type="common">Myxococcus filiformis</name>
    <name type="synonym">Flexibacter filiformis</name>
    <dbReference type="NCBI Taxonomy" id="104663"/>
    <lineage>
        <taxon>Bacteria</taxon>
        <taxon>Pseudomonadati</taxon>
        <taxon>Bacteroidota</taxon>
        <taxon>Chitinophagia</taxon>
        <taxon>Chitinophagales</taxon>
        <taxon>Chitinophagaceae</taxon>
        <taxon>Chitinophaga</taxon>
    </lineage>
</organism>
<dbReference type="EMBL" id="FNBN01000014">
    <property type="protein sequence ID" value="SDH55607.1"/>
    <property type="molecule type" value="Genomic_DNA"/>
</dbReference>
<feature type="region of interest" description="Disordered" evidence="1">
    <location>
        <begin position="99"/>
        <end position="137"/>
    </location>
</feature>
<evidence type="ECO:0000313" key="3">
    <source>
        <dbReference type="Proteomes" id="UP000199045"/>
    </source>
</evidence>
<sequence>MSNQPDIRFPLQNAFLEIMRVEKGMPHKGVDLSSYLLLIDTLQKGYGLTSRNELLFLCKKLWLKPFHLKNSIMNEQVLEEILDRHLGIYTQQDIFPPADKKTVERKETNTTTNDKETKTPVTETGKDDANNNQESQKTTETIMEEEVGELNFYISEVKDDTGATATDRNYNHLFRKKNYTFDNRYLPVSRRFIEQTIRSLRYKVPGAGRPTVDIPATVEEVARKGYFDDWKLREEDGFVTRWTLMIDHEGSMIAFKDLTDAIVESATTGNVKNEGDVFYFRNYPSEYLFTNPEHTRSVKLRKLITSPSRNILIVSDAGAARGYYSEDRVRKVFRLLYQLRSHRIAWLNPLPEQRWKGTSAEKISTFVKMFEPGNDNSDHMGNIIQFFKTKGISNIGQ</sequence>
<protein>
    <recommendedName>
        <fullName evidence="4">VWA containing CoxE family protein</fullName>
    </recommendedName>
</protein>
<evidence type="ECO:0008006" key="4">
    <source>
        <dbReference type="Google" id="ProtNLM"/>
    </source>
</evidence>
<dbReference type="STRING" id="104663.SAMN04488121_11475"/>
<dbReference type="OrthoDB" id="9764216at2"/>
<dbReference type="RefSeq" id="WP_089838614.1">
    <property type="nucleotide sequence ID" value="NZ_FNBN01000014.1"/>
</dbReference>
<evidence type="ECO:0000313" key="2">
    <source>
        <dbReference type="EMBL" id="SDH55607.1"/>
    </source>
</evidence>
<evidence type="ECO:0000256" key="1">
    <source>
        <dbReference type="SAM" id="MobiDB-lite"/>
    </source>
</evidence>
<gene>
    <name evidence="2" type="ORF">SAMN04488121_11475</name>
</gene>
<dbReference type="Proteomes" id="UP000199045">
    <property type="component" value="Unassembled WGS sequence"/>
</dbReference>
<accession>A0A1G8DD20</accession>